<dbReference type="Pfam" id="PF03763">
    <property type="entry name" value="Remorin_C"/>
    <property type="match status" value="1"/>
</dbReference>
<evidence type="ECO:0000256" key="1">
    <source>
        <dbReference type="ARBA" id="ARBA00005711"/>
    </source>
</evidence>
<feature type="compositionally biased region" description="Basic and acidic residues" evidence="3">
    <location>
        <begin position="51"/>
        <end position="75"/>
    </location>
</feature>
<accession>A0A5A7QH91</accession>
<comment type="similarity">
    <text evidence="1">Belongs to the remorin family.</text>
</comment>
<sequence>MESLIKQTRKGSQSWLRRQFSRQTSSDNNDLSGADYQAAVAAAAYAIQSLDDLKSNDNNKEATNKSLSKMKDKAEATITPLEPLKSALKSADETLRSSFKNPNQTSSTNKKTPEKEPSFKKRISFADNDETIIGEKPENSEVGPTFRADSKKKPETIMPKTNSVDLTAVKSGLRDYRADDWEKEEIAKIGERYVKLRATIDNWETKKKKNAKRKIQRAEAELDKKRAKAIQSNRDKITRIEAIARGAREQADENRKKEEFKAKEKANKIRLTGKIPATCFCF</sequence>
<protein>
    <submittedName>
        <fullName evidence="5">Remorin family protein</fullName>
    </submittedName>
</protein>
<keyword evidence="2" id="KW-0175">Coiled coil</keyword>
<organism evidence="5 6">
    <name type="scientific">Striga asiatica</name>
    <name type="common">Asiatic witchweed</name>
    <name type="synonym">Buchnera asiatica</name>
    <dbReference type="NCBI Taxonomy" id="4170"/>
    <lineage>
        <taxon>Eukaryota</taxon>
        <taxon>Viridiplantae</taxon>
        <taxon>Streptophyta</taxon>
        <taxon>Embryophyta</taxon>
        <taxon>Tracheophyta</taxon>
        <taxon>Spermatophyta</taxon>
        <taxon>Magnoliopsida</taxon>
        <taxon>eudicotyledons</taxon>
        <taxon>Gunneridae</taxon>
        <taxon>Pentapetalae</taxon>
        <taxon>asterids</taxon>
        <taxon>lamiids</taxon>
        <taxon>Lamiales</taxon>
        <taxon>Orobanchaceae</taxon>
        <taxon>Buchnereae</taxon>
        <taxon>Striga</taxon>
    </lineage>
</organism>
<keyword evidence="6" id="KW-1185">Reference proteome</keyword>
<name>A0A5A7QH91_STRAF</name>
<evidence type="ECO:0000256" key="3">
    <source>
        <dbReference type="SAM" id="MobiDB-lite"/>
    </source>
</evidence>
<feature type="coiled-coil region" evidence="2">
    <location>
        <begin position="208"/>
        <end position="235"/>
    </location>
</feature>
<feature type="region of interest" description="Disordered" evidence="3">
    <location>
        <begin position="49"/>
        <end position="159"/>
    </location>
</feature>
<feature type="region of interest" description="Disordered" evidence="3">
    <location>
        <begin position="1"/>
        <end position="32"/>
    </location>
</feature>
<reference evidence="6" key="1">
    <citation type="journal article" date="2019" name="Curr. Biol.">
        <title>Genome Sequence of Striga asiatica Provides Insight into the Evolution of Plant Parasitism.</title>
        <authorList>
            <person name="Yoshida S."/>
            <person name="Kim S."/>
            <person name="Wafula E.K."/>
            <person name="Tanskanen J."/>
            <person name="Kim Y.M."/>
            <person name="Honaas L."/>
            <person name="Yang Z."/>
            <person name="Spallek T."/>
            <person name="Conn C.E."/>
            <person name="Ichihashi Y."/>
            <person name="Cheong K."/>
            <person name="Cui S."/>
            <person name="Der J.P."/>
            <person name="Gundlach H."/>
            <person name="Jiao Y."/>
            <person name="Hori C."/>
            <person name="Ishida J.K."/>
            <person name="Kasahara H."/>
            <person name="Kiba T."/>
            <person name="Kim M.S."/>
            <person name="Koo N."/>
            <person name="Laohavisit A."/>
            <person name="Lee Y.H."/>
            <person name="Lumba S."/>
            <person name="McCourt P."/>
            <person name="Mortimer J.C."/>
            <person name="Mutuku J.M."/>
            <person name="Nomura T."/>
            <person name="Sasaki-Sekimoto Y."/>
            <person name="Seto Y."/>
            <person name="Wang Y."/>
            <person name="Wakatake T."/>
            <person name="Sakakibara H."/>
            <person name="Demura T."/>
            <person name="Yamaguchi S."/>
            <person name="Yoneyama K."/>
            <person name="Manabe R.I."/>
            <person name="Nelson D.C."/>
            <person name="Schulman A.H."/>
            <person name="Timko M.P."/>
            <person name="dePamphilis C.W."/>
            <person name="Choi D."/>
            <person name="Shirasu K."/>
        </authorList>
    </citation>
    <scope>NUCLEOTIDE SEQUENCE [LARGE SCALE GENOMIC DNA]</scope>
    <source>
        <strain evidence="6">cv. UVA1</strain>
    </source>
</reference>
<dbReference type="AlphaFoldDB" id="A0A5A7QH91"/>
<gene>
    <name evidence="5" type="ORF">STAS_20662</name>
</gene>
<dbReference type="OrthoDB" id="1879425at2759"/>
<evidence type="ECO:0000259" key="4">
    <source>
        <dbReference type="Pfam" id="PF03763"/>
    </source>
</evidence>
<evidence type="ECO:0000313" key="5">
    <source>
        <dbReference type="EMBL" id="GER43787.1"/>
    </source>
</evidence>
<dbReference type="PANTHER" id="PTHR31471:SF51">
    <property type="entry name" value="REMORIN FAMILY PROTEIN"/>
    <property type="match status" value="1"/>
</dbReference>
<evidence type="ECO:0000256" key="2">
    <source>
        <dbReference type="SAM" id="Coils"/>
    </source>
</evidence>
<proteinExistence type="inferred from homology"/>
<dbReference type="EMBL" id="BKCP01006737">
    <property type="protein sequence ID" value="GER43787.1"/>
    <property type="molecule type" value="Genomic_DNA"/>
</dbReference>
<feature type="compositionally biased region" description="Polar residues" evidence="3">
    <location>
        <begin position="10"/>
        <end position="31"/>
    </location>
</feature>
<dbReference type="Proteomes" id="UP000325081">
    <property type="component" value="Unassembled WGS sequence"/>
</dbReference>
<dbReference type="PANTHER" id="PTHR31471">
    <property type="entry name" value="OS02G0116800 PROTEIN"/>
    <property type="match status" value="1"/>
</dbReference>
<dbReference type="InterPro" id="IPR005516">
    <property type="entry name" value="Remorin_C"/>
</dbReference>
<feature type="compositionally biased region" description="Polar residues" evidence="3">
    <location>
        <begin position="96"/>
        <end position="110"/>
    </location>
</feature>
<comment type="caution">
    <text evidence="5">The sequence shown here is derived from an EMBL/GenBank/DDBJ whole genome shotgun (WGS) entry which is preliminary data.</text>
</comment>
<feature type="domain" description="Remorin C-terminal" evidence="4">
    <location>
        <begin position="176"/>
        <end position="277"/>
    </location>
</feature>
<evidence type="ECO:0000313" key="6">
    <source>
        <dbReference type="Proteomes" id="UP000325081"/>
    </source>
</evidence>